<keyword evidence="4" id="KW-1185">Reference proteome</keyword>
<dbReference type="Proteomes" id="UP001529085">
    <property type="component" value="Unassembled WGS sequence"/>
</dbReference>
<dbReference type="RefSeq" id="WP_278005074.1">
    <property type="nucleotide sequence ID" value="NZ_JARSBN010000003.1"/>
</dbReference>
<organism evidence="3 4">
    <name type="scientific">Winogradskyella marincola</name>
    <dbReference type="NCBI Taxonomy" id="3037795"/>
    <lineage>
        <taxon>Bacteria</taxon>
        <taxon>Pseudomonadati</taxon>
        <taxon>Bacteroidota</taxon>
        <taxon>Flavobacteriia</taxon>
        <taxon>Flavobacteriales</taxon>
        <taxon>Flavobacteriaceae</taxon>
        <taxon>Winogradskyella</taxon>
    </lineage>
</organism>
<dbReference type="Pfam" id="PF01841">
    <property type="entry name" value="Transglut_core"/>
    <property type="match status" value="1"/>
</dbReference>
<name>A0ABT6G196_9FLAO</name>
<dbReference type="EMBL" id="JARSBN010000003">
    <property type="protein sequence ID" value="MDG4715619.1"/>
    <property type="molecule type" value="Genomic_DNA"/>
</dbReference>
<comment type="caution">
    <text evidence="3">The sequence shown here is derived from an EMBL/GenBank/DDBJ whole genome shotgun (WGS) entry which is preliminary data.</text>
</comment>
<sequence length="625" mass="72285">MTYIAINSKIYIIDFSFMRNTYFLFVIISFFLGASGFSQDLHLAERSERIIIEKDSSFKTEVSIIFKKNENIRIYPVFYDTELEKVYDFELFEIKGKRLKKIKIKEIIEEDVKLDYITSKKVKSILIPADKDISLNYTISCKELMYFTSLPFFSYDKIDTLLYHIEVPNDYILSHNNIDEDSLSFYKIDSTKYDDKSIWKIKVSPKKVIPDPLQFFGIYKNIKVPLMRTLVYPNSYKNQPKKYLNDWYLKNLSPQTGLNISALNKIDALTIGVQDETKIVNILYNYVRSNFKYVAIEIGMGAFIPSHVNEVFVNKQGDCKDLSNFLSEALKYKGIKSNLALAATFDHVSDCDFPSLGSANHVICVAKIDGKEVLLDPTDSVHVEGTPVQSIQGRTILIIEPSGGEFYDVSPFAPESNEILYRFDLNLNSDKDIIEGSFKINYDGIAGNYLKRIINTKKKTDYTEILKTYYEGIFRDQDISNLSTVNDYNKLSFNGDISILGKTFSDDNNKYLFFDFLPRLFETENRETLMSGTFLGNNFSKRILLKITLDEQIEGFKPVSHEFEEEGVSLKFEINSISSKEIELKYNFVFDYVFIDNKNVDFTNKIITEFNSIINEPFVFKKSKN</sequence>
<evidence type="ECO:0000259" key="2">
    <source>
        <dbReference type="Pfam" id="PF01841"/>
    </source>
</evidence>
<evidence type="ECO:0000313" key="3">
    <source>
        <dbReference type="EMBL" id="MDG4715619.1"/>
    </source>
</evidence>
<evidence type="ECO:0000256" key="1">
    <source>
        <dbReference type="SAM" id="Phobius"/>
    </source>
</evidence>
<keyword evidence="1" id="KW-1133">Transmembrane helix</keyword>
<feature type="domain" description="Transglutaminase-like" evidence="2">
    <location>
        <begin position="269"/>
        <end position="347"/>
    </location>
</feature>
<gene>
    <name evidence="3" type="ORF">P7122_07040</name>
</gene>
<keyword evidence="1" id="KW-0472">Membrane</keyword>
<keyword evidence="1" id="KW-0812">Transmembrane</keyword>
<evidence type="ECO:0000313" key="4">
    <source>
        <dbReference type="Proteomes" id="UP001529085"/>
    </source>
</evidence>
<accession>A0ABT6G196</accession>
<reference evidence="3 4" key="1">
    <citation type="submission" date="2023-03" db="EMBL/GenBank/DDBJ databases">
        <title>Strain YYF002 represents a novel species in the genus Winogradskyella isolated from seawater.</title>
        <authorList>
            <person name="Fu Z.-Y."/>
        </authorList>
    </citation>
    <scope>NUCLEOTIDE SEQUENCE [LARGE SCALE GENOMIC DNA]</scope>
    <source>
        <strain evidence="3 4">YYF002</strain>
    </source>
</reference>
<dbReference type="InterPro" id="IPR002931">
    <property type="entry name" value="Transglutaminase-like"/>
</dbReference>
<protein>
    <submittedName>
        <fullName evidence="3">Transglutaminase-like domain-containing protein</fullName>
    </submittedName>
</protein>
<feature type="transmembrane region" description="Helical" evidence="1">
    <location>
        <begin position="21"/>
        <end position="38"/>
    </location>
</feature>
<proteinExistence type="predicted"/>
<dbReference type="Gene3D" id="3.10.620.30">
    <property type="match status" value="1"/>
</dbReference>
<dbReference type="InterPro" id="IPR038765">
    <property type="entry name" value="Papain-like_cys_pep_sf"/>
</dbReference>
<dbReference type="SUPFAM" id="SSF54001">
    <property type="entry name" value="Cysteine proteinases"/>
    <property type="match status" value="1"/>
</dbReference>